<gene>
    <name evidence="2" type="ORF">AAV99_01305</name>
</gene>
<dbReference type="Proteomes" id="UP000053455">
    <property type="component" value="Unassembled WGS sequence"/>
</dbReference>
<keyword evidence="3" id="KW-1185">Reference proteome</keyword>
<evidence type="ECO:0000256" key="1">
    <source>
        <dbReference type="SAM" id="MobiDB-lite"/>
    </source>
</evidence>
<accession>A0A0H0XR74</accession>
<proteinExistence type="predicted"/>
<dbReference type="STRING" id="874156.GCA_001021555_01021"/>
<dbReference type="InterPro" id="IPR010985">
    <property type="entry name" value="Ribbon_hlx_hlx"/>
</dbReference>
<dbReference type="GO" id="GO:0006355">
    <property type="term" value="P:regulation of DNA-templated transcription"/>
    <property type="evidence" value="ECO:0007669"/>
    <property type="project" value="InterPro"/>
</dbReference>
<evidence type="ECO:0000313" key="3">
    <source>
        <dbReference type="Proteomes" id="UP000053455"/>
    </source>
</evidence>
<protein>
    <submittedName>
        <fullName evidence="2">Uncharacterized protein</fullName>
    </submittedName>
</protein>
<comment type="caution">
    <text evidence="2">The sequence shown here is derived from an EMBL/GenBank/DDBJ whole genome shotgun (WGS) entry which is preliminary data.</text>
</comment>
<evidence type="ECO:0000313" key="2">
    <source>
        <dbReference type="EMBL" id="KLI65123.1"/>
    </source>
</evidence>
<dbReference type="EMBL" id="LBHU01000001">
    <property type="protein sequence ID" value="KLI65123.1"/>
    <property type="molecule type" value="Genomic_DNA"/>
</dbReference>
<dbReference type="PATRIC" id="fig|874156.12.peg.272"/>
<reference evidence="2 3" key="1">
    <citation type="submission" date="2015-04" db="EMBL/GenBank/DDBJ databases">
        <title>The draft genome sequence of Erythrobacter marinus HWDM-33.</title>
        <authorList>
            <person name="Zhuang L."/>
            <person name="Liu Y."/>
            <person name="Shao Z."/>
        </authorList>
    </citation>
    <scope>NUCLEOTIDE SEQUENCE [LARGE SCALE GENOMIC DNA]</scope>
    <source>
        <strain evidence="2 3">HWDM-33</strain>
    </source>
</reference>
<feature type="region of interest" description="Disordered" evidence="1">
    <location>
        <begin position="58"/>
        <end position="86"/>
    </location>
</feature>
<organism evidence="2 3">
    <name type="scientific">Aurantiacibacter marinus</name>
    <dbReference type="NCBI Taxonomy" id="874156"/>
    <lineage>
        <taxon>Bacteria</taxon>
        <taxon>Pseudomonadati</taxon>
        <taxon>Pseudomonadota</taxon>
        <taxon>Alphaproteobacteria</taxon>
        <taxon>Sphingomonadales</taxon>
        <taxon>Erythrobacteraceae</taxon>
        <taxon>Aurantiacibacter</taxon>
    </lineage>
</organism>
<dbReference type="SUPFAM" id="SSF47598">
    <property type="entry name" value="Ribbon-helix-helix"/>
    <property type="match status" value="1"/>
</dbReference>
<name>A0A0H0XR74_9SPHN</name>
<sequence>MGGPAVSESKSFASLGPMLLARKGTAKPAMRLQIEQSDRVASINDDFDDLASSQNALGWNDMGDTDDVGSNDDDVISLPVTRKAPTQKKPAALTKIKAASKAVKATAEQKTRAAFTLRLDAERHLKLRLASTLQGSSAQALVTEALDSFLEEIPELGAIAARMRRMNHKS</sequence>
<feature type="compositionally biased region" description="Acidic residues" evidence="1">
    <location>
        <begin position="63"/>
        <end position="75"/>
    </location>
</feature>
<dbReference type="AlphaFoldDB" id="A0A0H0XR74"/>